<evidence type="ECO:0000313" key="7">
    <source>
        <dbReference type="Proteomes" id="UP000017746"/>
    </source>
</evidence>
<dbReference type="KEGG" id="afs:AFR_04175"/>
<evidence type="ECO:0000259" key="5">
    <source>
        <dbReference type="PROSITE" id="PS50977"/>
    </source>
</evidence>
<keyword evidence="2 4" id="KW-0238">DNA-binding</keyword>
<dbReference type="eggNOG" id="COG1309">
    <property type="taxonomic scope" value="Bacteria"/>
</dbReference>
<dbReference type="GO" id="GO:0003677">
    <property type="term" value="F:DNA binding"/>
    <property type="evidence" value="ECO:0007669"/>
    <property type="project" value="UniProtKB-UniRule"/>
</dbReference>
<dbReference type="PATRIC" id="fig|1246995.3.peg.843"/>
<dbReference type="InterPro" id="IPR009057">
    <property type="entry name" value="Homeodomain-like_sf"/>
</dbReference>
<dbReference type="Pfam" id="PF00440">
    <property type="entry name" value="TetR_N"/>
    <property type="match status" value="1"/>
</dbReference>
<keyword evidence="3" id="KW-0804">Transcription</keyword>
<gene>
    <name evidence="6" type="ORF">AFR_04175</name>
</gene>
<dbReference type="AlphaFoldDB" id="U5VQM4"/>
<evidence type="ECO:0000256" key="1">
    <source>
        <dbReference type="ARBA" id="ARBA00023015"/>
    </source>
</evidence>
<keyword evidence="7" id="KW-1185">Reference proteome</keyword>
<proteinExistence type="predicted"/>
<accession>U5VQM4</accession>
<feature type="DNA-binding region" description="H-T-H motif" evidence="4">
    <location>
        <begin position="34"/>
        <end position="53"/>
    </location>
</feature>
<evidence type="ECO:0000256" key="2">
    <source>
        <dbReference type="ARBA" id="ARBA00023125"/>
    </source>
</evidence>
<dbReference type="InterPro" id="IPR025996">
    <property type="entry name" value="MT1864/Rv1816-like_C"/>
</dbReference>
<evidence type="ECO:0000313" key="6">
    <source>
        <dbReference type="EMBL" id="AGZ39124.1"/>
    </source>
</evidence>
<evidence type="ECO:0000256" key="3">
    <source>
        <dbReference type="ARBA" id="ARBA00023163"/>
    </source>
</evidence>
<keyword evidence="1" id="KW-0805">Transcription regulation</keyword>
<protein>
    <submittedName>
        <fullName evidence="6">Putative TetR-family transcriptional regulator</fullName>
    </submittedName>
</protein>
<dbReference type="HOGENOM" id="CLU_069356_9_0_11"/>
<dbReference type="Proteomes" id="UP000017746">
    <property type="component" value="Chromosome"/>
</dbReference>
<dbReference type="OrthoDB" id="3210322at2"/>
<dbReference type="PROSITE" id="PS50977">
    <property type="entry name" value="HTH_TETR_2"/>
    <property type="match status" value="1"/>
</dbReference>
<dbReference type="Pfam" id="PF13305">
    <property type="entry name" value="TetR_C_33"/>
    <property type="match status" value="1"/>
</dbReference>
<dbReference type="RefSeq" id="WP_023358069.1">
    <property type="nucleotide sequence ID" value="NC_022657.1"/>
</dbReference>
<dbReference type="SUPFAM" id="SSF48498">
    <property type="entry name" value="Tetracyclin repressor-like, C-terminal domain"/>
    <property type="match status" value="1"/>
</dbReference>
<dbReference type="InterPro" id="IPR001647">
    <property type="entry name" value="HTH_TetR"/>
</dbReference>
<evidence type="ECO:0000256" key="4">
    <source>
        <dbReference type="PROSITE-ProRule" id="PRU00335"/>
    </source>
</evidence>
<dbReference type="Gene3D" id="1.10.357.10">
    <property type="entry name" value="Tetracycline Repressor, domain 2"/>
    <property type="match status" value="1"/>
</dbReference>
<feature type="domain" description="HTH tetR-type" evidence="5">
    <location>
        <begin position="12"/>
        <end position="71"/>
    </location>
</feature>
<organism evidence="6 7">
    <name type="scientific">Actinoplanes friuliensis DSM 7358</name>
    <dbReference type="NCBI Taxonomy" id="1246995"/>
    <lineage>
        <taxon>Bacteria</taxon>
        <taxon>Bacillati</taxon>
        <taxon>Actinomycetota</taxon>
        <taxon>Actinomycetes</taxon>
        <taxon>Micromonosporales</taxon>
        <taxon>Micromonosporaceae</taxon>
        <taxon>Actinoplanes</taxon>
    </lineage>
</organism>
<sequence length="227" mass="24225">MTAASIRARVRAEMTDEIKAVARRHLATDGANLSLRAVARDLGMASSAVYRYFASRDELLTALIIDAYDAVGAAAEQAVDPSAGFLDRFLAVCHAVRDWALANPHEWALIYGSPVPGYQAPTDTVGPAIRVILLIGAIVRDAVLAGGVDIGEPIAGKLGDELRVVAEQAAQGAPPQAVARSLAAWIHMCGAINAELFGQLNNTIDQRREFFDFQMRGAATLIGFRQV</sequence>
<dbReference type="EMBL" id="CP006272">
    <property type="protein sequence ID" value="AGZ39124.1"/>
    <property type="molecule type" value="Genomic_DNA"/>
</dbReference>
<reference evidence="6 7" key="1">
    <citation type="journal article" date="2014" name="J. Biotechnol.">
        <title>Complete genome sequence of the actinobacterium Actinoplanes friuliensis HAG 010964, producer of the lipopeptide antibiotic friulimycin.</title>
        <authorList>
            <person name="Ruckert C."/>
            <person name="Szczepanowski R."/>
            <person name="Albersmeier A."/>
            <person name="Goesmann A."/>
            <person name="Fischer N."/>
            <person name="Steinkamper A."/>
            <person name="Puhler A."/>
            <person name="Biener R."/>
            <person name="Schwartz D."/>
            <person name="Kalinowski J."/>
        </authorList>
    </citation>
    <scope>NUCLEOTIDE SEQUENCE [LARGE SCALE GENOMIC DNA]</scope>
    <source>
        <strain evidence="6 7">DSM 7358</strain>
    </source>
</reference>
<dbReference type="SUPFAM" id="SSF46689">
    <property type="entry name" value="Homeodomain-like"/>
    <property type="match status" value="1"/>
</dbReference>
<name>U5VQM4_9ACTN</name>
<dbReference type="InterPro" id="IPR036271">
    <property type="entry name" value="Tet_transcr_reg_TetR-rel_C_sf"/>
</dbReference>